<name>A0A5B7HKV7_PORTR</name>
<dbReference type="EMBL" id="VSRR010031016">
    <property type="protein sequence ID" value="MPC70379.1"/>
    <property type="molecule type" value="Genomic_DNA"/>
</dbReference>
<dbReference type="Proteomes" id="UP000324222">
    <property type="component" value="Unassembled WGS sequence"/>
</dbReference>
<accession>A0A5B7HKV7</accession>
<proteinExistence type="predicted"/>
<reference evidence="1 2" key="1">
    <citation type="submission" date="2019-05" db="EMBL/GenBank/DDBJ databases">
        <title>Another draft genome of Portunus trituberculatus and its Hox gene families provides insights of decapod evolution.</title>
        <authorList>
            <person name="Jeong J.-H."/>
            <person name="Song I."/>
            <person name="Kim S."/>
            <person name="Choi T."/>
            <person name="Kim D."/>
            <person name="Ryu S."/>
            <person name="Kim W."/>
        </authorList>
    </citation>
    <scope>NUCLEOTIDE SEQUENCE [LARGE SCALE GENOMIC DNA]</scope>
    <source>
        <tissue evidence="1">Muscle</tissue>
    </source>
</reference>
<sequence>MSHNSGGSHSLPCKDNSPSSHKNYITYYTHTLHLKVELKNGDSKSSLRVPF</sequence>
<evidence type="ECO:0000313" key="1">
    <source>
        <dbReference type="EMBL" id="MPC70379.1"/>
    </source>
</evidence>
<evidence type="ECO:0000313" key="2">
    <source>
        <dbReference type="Proteomes" id="UP000324222"/>
    </source>
</evidence>
<gene>
    <name evidence="1" type="ORF">E2C01_064626</name>
</gene>
<dbReference type="AlphaFoldDB" id="A0A5B7HKV7"/>
<protein>
    <submittedName>
        <fullName evidence="1">Uncharacterized protein</fullName>
    </submittedName>
</protein>
<keyword evidence="2" id="KW-1185">Reference proteome</keyword>
<organism evidence="1 2">
    <name type="scientific">Portunus trituberculatus</name>
    <name type="common">Swimming crab</name>
    <name type="synonym">Neptunus trituberculatus</name>
    <dbReference type="NCBI Taxonomy" id="210409"/>
    <lineage>
        <taxon>Eukaryota</taxon>
        <taxon>Metazoa</taxon>
        <taxon>Ecdysozoa</taxon>
        <taxon>Arthropoda</taxon>
        <taxon>Crustacea</taxon>
        <taxon>Multicrustacea</taxon>
        <taxon>Malacostraca</taxon>
        <taxon>Eumalacostraca</taxon>
        <taxon>Eucarida</taxon>
        <taxon>Decapoda</taxon>
        <taxon>Pleocyemata</taxon>
        <taxon>Brachyura</taxon>
        <taxon>Eubrachyura</taxon>
        <taxon>Portunoidea</taxon>
        <taxon>Portunidae</taxon>
        <taxon>Portuninae</taxon>
        <taxon>Portunus</taxon>
    </lineage>
</organism>
<comment type="caution">
    <text evidence="1">The sequence shown here is derived from an EMBL/GenBank/DDBJ whole genome shotgun (WGS) entry which is preliminary data.</text>
</comment>